<evidence type="ECO:0000313" key="2">
    <source>
        <dbReference type="Proteomes" id="UP001516464"/>
    </source>
</evidence>
<dbReference type="InterPro" id="IPR011989">
    <property type="entry name" value="ARM-like"/>
</dbReference>
<reference evidence="1 2" key="1">
    <citation type="submission" date="2019-01" db="EMBL/GenBank/DDBJ databases">
        <title>Genomes sequencing and comparative genomics of infectious freshwater microsporidia, Cucumispora dikerogammari and Thelohania contejeani.</title>
        <authorList>
            <person name="Cormier A."/>
            <person name="Giraud I."/>
            <person name="Wattier R."/>
            <person name="Teixeira M."/>
            <person name="Grandjean F."/>
            <person name="Rigaud T."/>
            <person name="Cordaux R."/>
        </authorList>
    </citation>
    <scope>NUCLEOTIDE SEQUENCE [LARGE SCALE GENOMIC DNA]</scope>
    <source>
        <strain evidence="1">T1</strain>
        <tissue evidence="1">Spores</tissue>
    </source>
</reference>
<dbReference type="EMBL" id="SBIQ01000022">
    <property type="protein sequence ID" value="KAF7684237.1"/>
    <property type="molecule type" value="Genomic_DNA"/>
</dbReference>
<dbReference type="InterPro" id="IPR013878">
    <property type="entry name" value="Mo25"/>
</dbReference>
<evidence type="ECO:0000313" key="1">
    <source>
        <dbReference type="EMBL" id="KAF7684237.1"/>
    </source>
</evidence>
<sequence length="305" mass="35628">MILTPSESEGIRKEQISYLKDGTIMGIIEELPKYDIESRYDALTYLARSFEPHPELLSLVEETLISRLLDLYKEIPQLGMVLRKLIKTPEFAEMLFKLEAPEKLIFLMDSDNFLLSGDVYLTLKDLLKADLIRTRTYVLEGRNVIRLLTGLASIYYSDDRKFYKEYTKKDGELICQYGNISGNSLFIKQDGIYAMVEKRPMEKNQYVLARYVINIFNEIINDELIKEAYLSDPGNFNMLIQLYTTNNGGIENLSLHIFKLFISESKGVIREEIIRNRNTIINYIRNLKIKVEEREYLISLVDQIR</sequence>
<dbReference type="Gene3D" id="1.25.10.10">
    <property type="entry name" value="Leucine-rich Repeat Variant"/>
    <property type="match status" value="1"/>
</dbReference>
<organism evidence="1 2">
    <name type="scientific">Astathelohania contejeani</name>
    <dbReference type="NCBI Taxonomy" id="164912"/>
    <lineage>
        <taxon>Eukaryota</taxon>
        <taxon>Fungi</taxon>
        <taxon>Fungi incertae sedis</taxon>
        <taxon>Microsporidia</taxon>
        <taxon>Astathelohaniidae</taxon>
        <taxon>Astathelohania</taxon>
    </lineage>
</organism>
<proteinExistence type="predicted"/>
<gene>
    <name evidence="1" type="ORF">TCON_0559</name>
</gene>
<dbReference type="PANTHER" id="PTHR10182:SF3">
    <property type="entry name" value="PROTEIN MO25"/>
    <property type="match status" value="1"/>
</dbReference>
<dbReference type="PANTHER" id="PTHR10182">
    <property type="entry name" value="CALCIUM-BINDING PROTEIN 39-RELATED"/>
    <property type="match status" value="1"/>
</dbReference>
<protein>
    <submittedName>
        <fullName evidence="1">Uncharacterized protein</fullName>
    </submittedName>
</protein>
<comment type="caution">
    <text evidence="1">The sequence shown here is derived from an EMBL/GenBank/DDBJ whole genome shotgun (WGS) entry which is preliminary data.</text>
</comment>
<keyword evidence="2" id="KW-1185">Reference proteome</keyword>
<accession>A0ABQ7I1B9</accession>
<dbReference type="Proteomes" id="UP001516464">
    <property type="component" value="Unassembled WGS sequence"/>
</dbReference>
<name>A0ABQ7I1B9_9MICR</name>